<name>A0A7D5LZG2_9ARCH</name>
<dbReference type="KEGG" id="ncl:C5F47_05425"/>
<gene>
    <name evidence="1" type="ORF">C5F47_05425</name>
</gene>
<dbReference type="Proteomes" id="UP000509771">
    <property type="component" value="Chromosome"/>
</dbReference>
<sequence length="204" mass="23402">MRKLGTIDLEILHLAINENGTFNENNLENSELKRLGVGKILDSLATLKDRKMLSLNKDGSFSITNLAKEILWSKNIPTWAKILRLLQVKSCNMGQMEDILKISKNELVEEIEKLRKSQFVLMSPQRLEDKLVKVYEILPEGIEEIDKTETEGFDKINFGEMKSEVEILSIIDGLIKEIQDTTLEQTQKDSINEKLSKLKDKLEI</sequence>
<dbReference type="EMBL" id="CP026993">
    <property type="protein sequence ID" value="QLH03026.1"/>
    <property type="molecule type" value="Genomic_DNA"/>
</dbReference>
<dbReference type="OrthoDB" id="2479at2157"/>
<organism evidence="1 2">
    <name type="scientific">Nitrosopumilus cobalaminigenes</name>
    <dbReference type="NCBI Taxonomy" id="1470066"/>
    <lineage>
        <taxon>Archaea</taxon>
        <taxon>Nitrososphaerota</taxon>
        <taxon>Nitrososphaeria</taxon>
        <taxon>Nitrosopumilales</taxon>
        <taxon>Nitrosopumilaceae</taxon>
        <taxon>Nitrosopumilus</taxon>
    </lineage>
</organism>
<protein>
    <submittedName>
        <fullName evidence="1">Uncharacterized protein</fullName>
    </submittedName>
</protein>
<dbReference type="Gene3D" id="1.10.10.10">
    <property type="entry name" value="Winged helix-like DNA-binding domain superfamily/Winged helix DNA-binding domain"/>
    <property type="match status" value="1"/>
</dbReference>
<accession>A0A7D5LZG2</accession>
<keyword evidence="2" id="KW-1185">Reference proteome</keyword>
<dbReference type="GeneID" id="56059460"/>
<reference evidence="1 2" key="1">
    <citation type="submission" date="2018-02" db="EMBL/GenBank/DDBJ databases">
        <title>Complete genome of Nitrosopumilus cobalaminigenes HCA1.</title>
        <authorList>
            <person name="Qin W."/>
            <person name="Zheng Y."/>
            <person name="Stahl D.A."/>
        </authorList>
    </citation>
    <scope>NUCLEOTIDE SEQUENCE [LARGE SCALE GENOMIC DNA]</scope>
    <source>
        <strain evidence="1 2">HCA1</strain>
    </source>
</reference>
<dbReference type="InterPro" id="IPR036388">
    <property type="entry name" value="WH-like_DNA-bd_sf"/>
</dbReference>
<dbReference type="AlphaFoldDB" id="A0A7D5LZG2"/>
<dbReference type="RefSeq" id="WP_179360126.1">
    <property type="nucleotide sequence ID" value="NZ_CP026993.1"/>
</dbReference>
<proteinExistence type="predicted"/>
<evidence type="ECO:0000313" key="1">
    <source>
        <dbReference type="EMBL" id="QLH03026.1"/>
    </source>
</evidence>
<evidence type="ECO:0000313" key="2">
    <source>
        <dbReference type="Proteomes" id="UP000509771"/>
    </source>
</evidence>